<reference evidence="2" key="1">
    <citation type="submission" date="2019-09" db="EMBL/GenBank/DDBJ databases">
        <title>Characterisation of the sponge microbiome using genome-centric metagenomics.</title>
        <authorList>
            <person name="Engelberts J.P."/>
            <person name="Robbins S.J."/>
            <person name="De Goeij J.M."/>
            <person name="Aranda M."/>
            <person name="Bell S.C."/>
            <person name="Webster N.S."/>
        </authorList>
    </citation>
    <scope>NUCLEOTIDE SEQUENCE</scope>
    <source>
        <strain evidence="2">SB0664_bin_43</strain>
    </source>
</reference>
<dbReference type="AlphaFoldDB" id="A0A6B0XWV9"/>
<proteinExistence type="predicted"/>
<dbReference type="EMBL" id="VXRY01000067">
    <property type="protein sequence ID" value="MXY32805.1"/>
    <property type="molecule type" value="Genomic_DNA"/>
</dbReference>
<evidence type="ECO:0000313" key="2">
    <source>
        <dbReference type="EMBL" id="MXY32805.1"/>
    </source>
</evidence>
<organism evidence="2">
    <name type="scientific">Boseongicola sp. SB0664_bin_43</name>
    <dbReference type="NCBI Taxonomy" id="2604844"/>
    <lineage>
        <taxon>Bacteria</taxon>
        <taxon>Pseudomonadati</taxon>
        <taxon>Pseudomonadota</taxon>
        <taxon>Alphaproteobacteria</taxon>
        <taxon>Rhodobacterales</taxon>
        <taxon>Paracoccaceae</taxon>
        <taxon>Boseongicola</taxon>
    </lineage>
</organism>
<keyword evidence="1" id="KW-0732">Signal</keyword>
<comment type="caution">
    <text evidence="2">The sequence shown here is derived from an EMBL/GenBank/DDBJ whole genome shotgun (WGS) entry which is preliminary data.</text>
</comment>
<evidence type="ECO:0000256" key="1">
    <source>
        <dbReference type="SAM" id="SignalP"/>
    </source>
</evidence>
<feature type="signal peptide" evidence="1">
    <location>
        <begin position="1"/>
        <end position="28"/>
    </location>
</feature>
<feature type="chain" id="PRO_5025522086" description="Dirigent protein" evidence="1">
    <location>
        <begin position="29"/>
        <end position="171"/>
    </location>
</feature>
<protein>
    <recommendedName>
        <fullName evidence="3">Dirigent protein</fullName>
    </recommendedName>
</protein>
<name>A0A6B0XWV9_9RHOB</name>
<sequence length="171" mass="17723">MTGLRAMPAVAIAMSMLLALQAAATAEAQDAGSIRMLQSYDQDFTTINHAGGAITGGSLVGTSTILESSGPPFVVGETSIAKCIVIVGTFRDGVVDLESPCTFTDVEGDEIYLLALRRDGDIAEGGGGEGRAQIMGGTGKFAGVSGECTYVTRYLPVNHVDTASKCTWQRP</sequence>
<accession>A0A6B0XWV9</accession>
<evidence type="ECO:0008006" key="3">
    <source>
        <dbReference type="Google" id="ProtNLM"/>
    </source>
</evidence>
<gene>
    <name evidence="2" type="ORF">F4Y60_01690</name>
</gene>